<feature type="non-terminal residue" evidence="3">
    <location>
        <position position="1"/>
    </location>
</feature>
<reference evidence="6" key="1">
    <citation type="journal article" date="2018" name="Genome Biol.">
        <title>SKESA: strategic k-mer extension for scrupulous assemblies.</title>
        <authorList>
            <person name="Souvorov A."/>
            <person name="Agarwala R."/>
            <person name="Lipman D.J."/>
        </authorList>
    </citation>
    <scope>NUCLEOTIDE SEQUENCE</scope>
    <source>
        <strain evidence="7">SSI_AA433</strain>
        <strain evidence="6">SSI_AA460</strain>
        <strain evidence="8">SSI_AA680</strain>
        <strain evidence="9">SSI_AA690</strain>
    </source>
</reference>
<dbReference type="EMBL" id="AAHNEX010000018">
    <property type="protein sequence ID" value="EBY1262686.1"/>
    <property type="molecule type" value="Genomic_DNA"/>
</dbReference>
<dbReference type="EMBL" id="DAANRG010000016">
    <property type="protein sequence ID" value="HAD1081919.1"/>
    <property type="molecule type" value="Genomic_DNA"/>
</dbReference>
<reference evidence="6" key="3">
    <citation type="submission" date="2019-08" db="EMBL/GenBank/DDBJ databases">
        <authorList>
            <consortium name="NCBI Pathogen Detection Project"/>
        </authorList>
    </citation>
    <scope>NUCLEOTIDE SEQUENCE</scope>
    <source>
        <strain evidence="7">SSI_AA433</strain>
        <strain evidence="6">SSI_AA460</strain>
        <strain evidence="8">SSI_AA680</strain>
        <strain evidence="9">SSI_AA690</strain>
    </source>
</reference>
<sequence length="24" mass="2758">AYGVTFAYRPLQMWVGNGWRTING</sequence>
<proteinExistence type="predicted"/>
<evidence type="ECO:0000313" key="7">
    <source>
        <dbReference type="EMBL" id="HAD1081919.1"/>
    </source>
</evidence>
<evidence type="ECO:0000313" key="2">
    <source>
        <dbReference type="EMBL" id="EBY1262686.1"/>
    </source>
</evidence>
<dbReference type="EMBL" id="AAHNKE010000073">
    <property type="protein sequence ID" value="EBY1964124.1"/>
    <property type="molecule type" value="Genomic_DNA"/>
</dbReference>
<protein>
    <submittedName>
        <fullName evidence="3">Phage tail protein</fullName>
    </submittedName>
</protein>
<evidence type="ECO:0000313" key="3">
    <source>
        <dbReference type="EMBL" id="EBY1964124.1"/>
    </source>
</evidence>
<evidence type="ECO:0000313" key="8">
    <source>
        <dbReference type="EMBL" id="HAD1592127.1"/>
    </source>
</evidence>
<evidence type="ECO:0000313" key="1">
    <source>
        <dbReference type="EMBL" id="EBX5032209.1"/>
    </source>
</evidence>
<evidence type="ECO:0000313" key="5">
    <source>
        <dbReference type="EMBL" id="EDH6834447.1"/>
    </source>
</evidence>
<dbReference type="AlphaFoldDB" id="A0A5W8R3K7"/>
<dbReference type="EMBL" id="DAANVJ010000080">
    <property type="protein sequence ID" value="HAD1592127.1"/>
    <property type="molecule type" value="Genomic_DNA"/>
</dbReference>
<evidence type="ECO:0000313" key="4">
    <source>
        <dbReference type="EMBL" id="EDH5461074.1"/>
    </source>
</evidence>
<reference evidence="3" key="2">
    <citation type="submission" date="2018-07" db="EMBL/GenBank/DDBJ databases">
        <authorList>
            <person name="Ashton P.M."/>
            <person name="Dallman T."/>
            <person name="Nair S."/>
            <person name="De Pinna E."/>
            <person name="Peters T."/>
            <person name="Grant K."/>
        </authorList>
    </citation>
    <scope>NUCLEOTIDE SEQUENCE</scope>
    <source>
        <strain evidence="1">157366</strain>
        <strain evidence="3">211746</strain>
        <strain evidence="4">357751</strain>
        <strain evidence="5">367268</strain>
        <strain evidence="2">548523</strain>
    </source>
</reference>
<dbReference type="EMBL" id="AAMILE010000060">
    <property type="protein sequence ID" value="EDH6834447.1"/>
    <property type="molecule type" value="Genomic_DNA"/>
</dbReference>
<gene>
    <name evidence="4" type="ORF">CB119_23145</name>
    <name evidence="5" type="ORF">CB535_23520</name>
    <name evidence="1" type="ORF">DSG41_24490</name>
    <name evidence="3" type="ORF">DU223_24670</name>
    <name evidence="2" type="ORF">DUV75_19460</name>
    <name evidence="6" type="ORF">G0O44_23150</name>
    <name evidence="8" type="ORF">G0P63_23150</name>
    <name evidence="9" type="ORF">G0P68_23120</name>
    <name evidence="7" type="ORF">GTH72_18235</name>
</gene>
<name>A0A5W8R3K7_SALTM</name>
<accession>A0A5W8R3K7</accession>
<dbReference type="EMBL" id="DAANVW010000130">
    <property type="protein sequence ID" value="HAD1662241.1"/>
    <property type="molecule type" value="Genomic_DNA"/>
</dbReference>
<dbReference type="EMBL" id="AAMHZN010000157">
    <property type="protein sequence ID" value="EDH5461074.1"/>
    <property type="molecule type" value="Genomic_DNA"/>
</dbReference>
<organism evidence="3">
    <name type="scientific">Salmonella typhimurium</name>
    <dbReference type="NCBI Taxonomy" id="90371"/>
    <lineage>
        <taxon>Bacteria</taxon>
        <taxon>Pseudomonadati</taxon>
        <taxon>Pseudomonadota</taxon>
        <taxon>Gammaproteobacteria</taxon>
        <taxon>Enterobacterales</taxon>
        <taxon>Enterobacteriaceae</taxon>
        <taxon>Salmonella</taxon>
    </lineage>
</organism>
<dbReference type="EMBL" id="AAHLLT010000076">
    <property type="protein sequence ID" value="EBX5032209.1"/>
    <property type="molecule type" value="Genomic_DNA"/>
</dbReference>
<evidence type="ECO:0000313" key="9">
    <source>
        <dbReference type="EMBL" id="HAD1662241.1"/>
    </source>
</evidence>
<dbReference type="EMBL" id="DAANOY010000043">
    <property type="protein sequence ID" value="HAD0903941.1"/>
    <property type="molecule type" value="Genomic_DNA"/>
</dbReference>
<comment type="caution">
    <text evidence="3">The sequence shown here is derived from an EMBL/GenBank/DDBJ whole genome shotgun (WGS) entry which is preliminary data.</text>
</comment>
<evidence type="ECO:0000313" key="6">
    <source>
        <dbReference type="EMBL" id="HAD0903941.1"/>
    </source>
</evidence>